<dbReference type="SUPFAM" id="SSF54427">
    <property type="entry name" value="NTF2-like"/>
    <property type="match status" value="1"/>
</dbReference>
<evidence type="ECO:0008006" key="8">
    <source>
        <dbReference type="Google" id="ProtNLM"/>
    </source>
</evidence>
<dbReference type="CDD" id="cd00780">
    <property type="entry name" value="NTF2"/>
    <property type="match status" value="1"/>
</dbReference>
<dbReference type="GO" id="GO:0003729">
    <property type="term" value="F:mRNA binding"/>
    <property type="evidence" value="ECO:0007669"/>
    <property type="project" value="TreeGrafter"/>
</dbReference>
<dbReference type="PROSITE" id="PS50177">
    <property type="entry name" value="NTF2_DOMAIN"/>
    <property type="match status" value="1"/>
</dbReference>
<dbReference type="PROSITE" id="PS50102">
    <property type="entry name" value="RRM"/>
    <property type="match status" value="1"/>
</dbReference>
<feature type="region of interest" description="Disordered" evidence="3">
    <location>
        <begin position="346"/>
        <end position="452"/>
    </location>
</feature>
<dbReference type="SUPFAM" id="SSF54928">
    <property type="entry name" value="RNA-binding domain, RBD"/>
    <property type="match status" value="1"/>
</dbReference>
<evidence type="ECO:0000256" key="3">
    <source>
        <dbReference type="SAM" id="MobiDB-lite"/>
    </source>
</evidence>
<dbReference type="GO" id="GO:0005829">
    <property type="term" value="C:cytosol"/>
    <property type="evidence" value="ECO:0007669"/>
    <property type="project" value="TreeGrafter"/>
</dbReference>
<evidence type="ECO:0000313" key="6">
    <source>
        <dbReference type="EMBL" id="VVA94578.1"/>
    </source>
</evidence>
<dbReference type="InterPro" id="IPR000504">
    <property type="entry name" value="RRM_dom"/>
</dbReference>
<feature type="domain" description="RRM" evidence="4">
    <location>
        <begin position="274"/>
        <end position="355"/>
    </location>
</feature>
<organism evidence="6 7">
    <name type="scientific">Arabis nemorensis</name>
    <dbReference type="NCBI Taxonomy" id="586526"/>
    <lineage>
        <taxon>Eukaryota</taxon>
        <taxon>Viridiplantae</taxon>
        <taxon>Streptophyta</taxon>
        <taxon>Embryophyta</taxon>
        <taxon>Tracheophyta</taxon>
        <taxon>Spermatophyta</taxon>
        <taxon>Magnoliopsida</taxon>
        <taxon>eudicotyledons</taxon>
        <taxon>Gunneridae</taxon>
        <taxon>Pentapetalae</taxon>
        <taxon>rosids</taxon>
        <taxon>malvids</taxon>
        <taxon>Brassicales</taxon>
        <taxon>Brassicaceae</taxon>
        <taxon>Arabideae</taxon>
        <taxon>Arabis</taxon>
    </lineage>
</organism>
<dbReference type="Proteomes" id="UP000489600">
    <property type="component" value="Unassembled WGS sequence"/>
</dbReference>
<gene>
    <name evidence="6" type="ORF">ANE_LOCUS5023</name>
</gene>
<feature type="compositionally biased region" description="Polar residues" evidence="3">
    <location>
        <begin position="363"/>
        <end position="375"/>
    </location>
</feature>
<dbReference type="InterPro" id="IPR002075">
    <property type="entry name" value="NTF2_dom"/>
</dbReference>
<dbReference type="InterPro" id="IPR039539">
    <property type="entry name" value="Ras_GTPase_bind_prot"/>
</dbReference>
<reference evidence="6" key="1">
    <citation type="submission" date="2019-07" db="EMBL/GenBank/DDBJ databases">
        <authorList>
            <person name="Dittberner H."/>
        </authorList>
    </citation>
    <scope>NUCLEOTIDE SEQUENCE [LARGE SCALE GENOMIC DNA]</scope>
</reference>
<evidence type="ECO:0000259" key="5">
    <source>
        <dbReference type="PROSITE" id="PS50177"/>
    </source>
</evidence>
<feature type="compositionally biased region" description="Basic and acidic residues" evidence="3">
    <location>
        <begin position="441"/>
        <end position="452"/>
    </location>
</feature>
<evidence type="ECO:0000259" key="4">
    <source>
        <dbReference type="PROSITE" id="PS50102"/>
    </source>
</evidence>
<name>A0A565AYU7_9BRAS</name>
<dbReference type="Gene3D" id="3.10.450.50">
    <property type="match status" value="1"/>
</dbReference>
<feature type="domain" description="NTF2" evidence="5">
    <location>
        <begin position="13"/>
        <end position="129"/>
    </location>
</feature>
<keyword evidence="7" id="KW-1185">Reference proteome</keyword>
<accession>A0A565AYU7</accession>
<dbReference type="PANTHER" id="PTHR10693:SF79">
    <property type="entry name" value="NUCLEAR TRANSPORT FACTOR 2 (NTF2) FAMILY PROTEIN"/>
    <property type="match status" value="1"/>
</dbReference>
<dbReference type="InterPro" id="IPR018222">
    <property type="entry name" value="Nuclear_transport_factor_2_euk"/>
</dbReference>
<dbReference type="InterPro" id="IPR032710">
    <property type="entry name" value="NTF2-like_dom_sf"/>
</dbReference>
<evidence type="ECO:0000256" key="2">
    <source>
        <dbReference type="PROSITE-ProRule" id="PRU00176"/>
    </source>
</evidence>
<dbReference type="InterPro" id="IPR012677">
    <property type="entry name" value="Nucleotide-bd_a/b_plait_sf"/>
</dbReference>
<protein>
    <recommendedName>
        <fullName evidence="8">NTF2 domain-containing protein</fullName>
    </recommendedName>
</protein>
<keyword evidence="1 2" id="KW-0694">RNA-binding</keyword>
<evidence type="ECO:0000256" key="1">
    <source>
        <dbReference type="ARBA" id="ARBA00022884"/>
    </source>
</evidence>
<dbReference type="Pfam" id="PF00076">
    <property type="entry name" value="RRM_1"/>
    <property type="match status" value="1"/>
</dbReference>
<dbReference type="InterPro" id="IPR035979">
    <property type="entry name" value="RBD_domain_sf"/>
</dbReference>
<dbReference type="OrthoDB" id="6507044at2759"/>
<evidence type="ECO:0000313" key="7">
    <source>
        <dbReference type="Proteomes" id="UP000489600"/>
    </source>
</evidence>
<dbReference type="PANTHER" id="PTHR10693">
    <property type="entry name" value="RAS GTPASE-ACTIVATING PROTEIN-BINDING PROTEIN"/>
    <property type="match status" value="1"/>
</dbReference>
<dbReference type="AlphaFoldDB" id="A0A565AYU7"/>
<dbReference type="EMBL" id="CABITT030000002">
    <property type="protein sequence ID" value="VVA94578.1"/>
    <property type="molecule type" value="Genomic_DNA"/>
</dbReference>
<feature type="compositionally biased region" description="Basic residues" evidence="3">
    <location>
        <begin position="418"/>
        <end position="428"/>
    </location>
</feature>
<sequence length="452" mass="48661">MATEEGVPSAHDYASAFVEQYYHIIGQLPQEAFRFYVDASVVSRPRPDGTMMSFTSVEAINKEFLSYDYENTTYEVLSVDSHNSVENGIFIMVIGFLTGKDNLERTFSQMFYLARQDSAYVVLNDIFRFVDNKASAPITLPVAESVPATEMAKPAGGLNKTEPIHKTDVNAVEKTVNAAEAKNVVAGPLDNGNIKQSDEKVVTAENPKEPVVDGAKRSFADIVQSMAKSAAPFQVKPQVKSPAVNKPKPRAAAALRAPNSEKKNVHKIIDEPGTSIFVSNLPMTAMPPQLHELFKDFGPIKENGIQIRSSRASGICFGFVAFESTTSVQSVLQAAKKNPFMLADLDYDGSKPSGKTGGGSKTQNGPTDGSKTQNGPADGSKTENGSEDGSKAENVSEDGSKAENGSADGGDGFVLAERKRRNRNRKNGGRTERSNGNGDNNYKRSSEGRAAV</sequence>
<proteinExistence type="predicted"/>
<comment type="caution">
    <text evidence="6">The sequence shown here is derived from an EMBL/GenBank/DDBJ whole genome shotgun (WGS) entry which is preliminary data.</text>
</comment>
<dbReference type="Pfam" id="PF02136">
    <property type="entry name" value="NTF2"/>
    <property type="match status" value="1"/>
</dbReference>
<dbReference type="Gene3D" id="3.30.70.330">
    <property type="match status" value="1"/>
</dbReference>
<dbReference type="GO" id="GO:1990904">
    <property type="term" value="C:ribonucleoprotein complex"/>
    <property type="evidence" value="ECO:0007669"/>
    <property type="project" value="TreeGrafter"/>
</dbReference>